<sequence>MTKTFTLYPCHFDSTLTKKQGRKYSTKKCVKKPTCEEMEEASLKLQIDTEVQKNKRHPKDQDVSGRLVFSKSIDRYIVVAALKQEITAERIAKKERALQKISDSHTKKEVPVVNQETGEKTVKVLVSKRKKNKEEKKKQKILGK</sequence>
<dbReference type="VEuPathDB" id="MicrosporidiaDB:M153_2100012997"/>
<keyword evidence="2" id="KW-0963">Cytoplasm</keyword>
<keyword evidence="4" id="KW-0687">Ribonucleoprotein</keyword>
<evidence type="ECO:0000256" key="1">
    <source>
        <dbReference type="ARBA" id="ARBA00004496"/>
    </source>
</evidence>
<reference evidence="5 6" key="1">
    <citation type="submission" date="2015-07" db="EMBL/GenBank/DDBJ databases">
        <title>The genome of Pseudoloma neurophilia, a relevant intracellular parasite of the zebrafish.</title>
        <authorList>
            <person name="Ndikumana S."/>
            <person name="Pelin A."/>
            <person name="Sanders J."/>
            <person name="Corradi N."/>
        </authorList>
    </citation>
    <scope>NUCLEOTIDE SEQUENCE [LARGE SCALE GENOMIC DNA]</scope>
    <source>
        <strain evidence="5 6">MK1</strain>
    </source>
</reference>
<dbReference type="Gene3D" id="3.30.56.30">
    <property type="entry name" value="Signal recognition particle, SRP19-like subunit"/>
    <property type="match status" value="1"/>
</dbReference>
<organism evidence="5 6">
    <name type="scientific">Pseudoloma neurophilia</name>
    <dbReference type="NCBI Taxonomy" id="146866"/>
    <lineage>
        <taxon>Eukaryota</taxon>
        <taxon>Fungi</taxon>
        <taxon>Fungi incertae sedis</taxon>
        <taxon>Microsporidia</taxon>
        <taxon>Pseudoloma</taxon>
    </lineage>
</organism>
<dbReference type="Pfam" id="PF01922">
    <property type="entry name" value="SRP19"/>
    <property type="match status" value="1"/>
</dbReference>
<evidence type="ECO:0000256" key="3">
    <source>
        <dbReference type="ARBA" id="ARBA00023135"/>
    </source>
</evidence>
<evidence type="ECO:0000256" key="4">
    <source>
        <dbReference type="ARBA" id="ARBA00023274"/>
    </source>
</evidence>
<keyword evidence="3" id="KW-0733">Signal recognition particle</keyword>
<comment type="caution">
    <text evidence="5">The sequence shown here is derived from an EMBL/GenBank/DDBJ whole genome shotgun (WGS) entry which is preliminary data.</text>
</comment>
<evidence type="ECO:0000313" key="6">
    <source>
        <dbReference type="Proteomes" id="UP000051530"/>
    </source>
</evidence>
<evidence type="ECO:0000256" key="2">
    <source>
        <dbReference type="ARBA" id="ARBA00022490"/>
    </source>
</evidence>
<dbReference type="EMBL" id="LGUB01000003">
    <property type="protein sequence ID" value="KRH95194.1"/>
    <property type="molecule type" value="Genomic_DNA"/>
</dbReference>
<protein>
    <submittedName>
        <fullName evidence="5">Signal recognition particle, subunit Srp19</fullName>
    </submittedName>
</protein>
<comment type="subcellular location">
    <subcellularLocation>
        <location evidence="1">Cytoplasm</location>
    </subcellularLocation>
</comment>
<accession>A0A0R0M1A0</accession>
<dbReference type="Proteomes" id="UP000051530">
    <property type="component" value="Unassembled WGS sequence"/>
</dbReference>
<proteinExistence type="predicted"/>
<evidence type="ECO:0000313" key="5">
    <source>
        <dbReference type="EMBL" id="KRH95194.1"/>
    </source>
</evidence>
<dbReference type="OrthoDB" id="2190947at2759"/>
<dbReference type="GO" id="GO:0006617">
    <property type="term" value="P:SRP-dependent cotranslational protein targeting to membrane, signal sequence recognition"/>
    <property type="evidence" value="ECO:0007669"/>
    <property type="project" value="TreeGrafter"/>
</dbReference>
<dbReference type="InterPro" id="IPR036521">
    <property type="entry name" value="SRP19-like_sf"/>
</dbReference>
<gene>
    <name evidence="5" type="ORF">M153_2100012997</name>
</gene>
<dbReference type="PANTHER" id="PTHR17453:SF0">
    <property type="entry name" value="SIGNAL RECOGNITION PARTICLE 19 KDA PROTEIN"/>
    <property type="match status" value="1"/>
</dbReference>
<dbReference type="GO" id="GO:0005786">
    <property type="term" value="C:signal recognition particle, endoplasmic reticulum targeting"/>
    <property type="evidence" value="ECO:0007669"/>
    <property type="project" value="UniProtKB-KW"/>
</dbReference>
<dbReference type="InterPro" id="IPR002778">
    <property type="entry name" value="Signal_recog_particle_SRP19"/>
</dbReference>
<keyword evidence="6" id="KW-1185">Reference proteome</keyword>
<dbReference type="PANTHER" id="PTHR17453">
    <property type="entry name" value="SIGNAL RECOGNITION PARTICLE 19 KD PROTEIN"/>
    <property type="match status" value="1"/>
</dbReference>
<dbReference type="SUPFAM" id="SSF69695">
    <property type="entry name" value="SRP19"/>
    <property type="match status" value="1"/>
</dbReference>
<dbReference type="GO" id="GO:0008312">
    <property type="term" value="F:7S RNA binding"/>
    <property type="evidence" value="ECO:0007669"/>
    <property type="project" value="InterPro"/>
</dbReference>
<name>A0A0R0M1A0_9MICR</name>
<dbReference type="AlphaFoldDB" id="A0A0R0M1A0"/>